<dbReference type="InterPro" id="IPR028082">
    <property type="entry name" value="Peripla_BP_I"/>
</dbReference>
<evidence type="ECO:0000256" key="2">
    <source>
        <dbReference type="ARBA" id="ARBA00023125"/>
    </source>
</evidence>
<dbReference type="SUPFAM" id="SSF47413">
    <property type="entry name" value="lambda repressor-like DNA-binding domains"/>
    <property type="match status" value="1"/>
</dbReference>
<dbReference type="Proteomes" id="UP000440513">
    <property type="component" value="Unassembled WGS sequence"/>
</dbReference>
<reference evidence="5 6" key="1">
    <citation type="submission" date="2019-08" db="EMBL/GenBank/DDBJ databases">
        <title>In-depth cultivation of the pig gut microbiome towards novel bacterial diversity and tailored functional studies.</title>
        <authorList>
            <person name="Wylensek D."/>
            <person name="Hitch T.C.A."/>
            <person name="Clavel T."/>
        </authorList>
    </citation>
    <scope>NUCLEOTIDE SEQUENCE [LARGE SCALE GENOMIC DNA]</scope>
    <source>
        <strain evidence="5 6">BSM-380-WT-5A</strain>
    </source>
</reference>
<dbReference type="GO" id="GO:0003700">
    <property type="term" value="F:DNA-binding transcription factor activity"/>
    <property type="evidence" value="ECO:0007669"/>
    <property type="project" value="TreeGrafter"/>
</dbReference>
<dbReference type="GO" id="GO:0000976">
    <property type="term" value="F:transcription cis-regulatory region binding"/>
    <property type="evidence" value="ECO:0007669"/>
    <property type="project" value="TreeGrafter"/>
</dbReference>
<protein>
    <submittedName>
        <fullName evidence="5">LacI family transcriptional regulator</fullName>
    </submittedName>
</protein>
<evidence type="ECO:0000256" key="3">
    <source>
        <dbReference type="ARBA" id="ARBA00023163"/>
    </source>
</evidence>
<evidence type="ECO:0000313" key="5">
    <source>
        <dbReference type="EMBL" id="MST65169.1"/>
    </source>
</evidence>
<keyword evidence="3" id="KW-0804">Transcription</keyword>
<sequence>MGKKPVTRKDIAELCEVSISVVSRALNNSGYVEESKRKKIIATAERLGYVPQPVAMSLQERRTKQILYYCKDLSNGYYIDMYRGMCQAANERGYLVTVNGVMAFECIKDTMVDGIIMPNENMTSYYMKKVGKNYYLPIVSASFCNVADIPKSVPLVEVDMYKAMEIALNYLNNMGHKIIAYGFPYDMNNPNSRYLAYKNYIKKVIGNSRWEKYVLAIHKNEMKNDPRIAPFSEDLPGHSMYQEEDFFGKGKVAAQIFMERKLDATAVICFNDEFAIGMIRGFQELGVKVPDQISVMGIDGTGIRKYLSPTLTTINMFPQKQGQECANILIDMIEKTNRRYMVHIKPKLQLGESVKNLRV</sequence>
<keyword evidence="2" id="KW-0238">DNA-binding</keyword>
<dbReference type="PROSITE" id="PS50932">
    <property type="entry name" value="HTH_LACI_2"/>
    <property type="match status" value="1"/>
</dbReference>
<evidence type="ECO:0000313" key="6">
    <source>
        <dbReference type="Proteomes" id="UP000440513"/>
    </source>
</evidence>
<accession>A0A7X2TK00</accession>
<comment type="caution">
    <text evidence="5">The sequence shown here is derived from an EMBL/GenBank/DDBJ whole genome shotgun (WGS) entry which is preliminary data.</text>
</comment>
<dbReference type="RefSeq" id="WP_154431075.1">
    <property type="nucleotide sequence ID" value="NZ_VUMS01000001.1"/>
</dbReference>
<feature type="domain" description="HTH lacI-type" evidence="4">
    <location>
        <begin position="6"/>
        <end position="60"/>
    </location>
</feature>
<dbReference type="Pfam" id="PF00356">
    <property type="entry name" value="LacI"/>
    <property type="match status" value="1"/>
</dbReference>
<gene>
    <name evidence="5" type="ORF">FYJ57_00130</name>
</gene>
<dbReference type="SUPFAM" id="SSF53822">
    <property type="entry name" value="Periplasmic binding protein-like I"/>
    <property type="match status" value="1"/>
</dbReference>
<dbReference type="EMBL" id="VUMS01000001">
    <property type="protein sequence ID" value="MST65169.1"/>
    <property type="molecule type" value="Genomic_DNA"/>
</dbReference>
<organism evidence="5 6">
    <name type="scientific">Oliverpabstia intestinalis</name>
    <dbReference type="NCBI Taxonomy" id="2606633"/>
    <lineage>
        <taxon>Bacteria</taxon>
        <taxon>Bacillati</taxon>
        <taxon>Bacillota</taxon>
        <taxon>Clostridia</taxon>
        <taxon>Lachnospirales</taxon>
        <taxon>Lachnospiraceae</taxon>
        <taxon>Oliverpabstia</taxon>
    </lineage>
</organism>
<dbReference type="InterPro" id="IPR000843">
    <property type="entry name" value="HTH_LacI"/>
</dbReference>
<dbReference type="Pfam" id="PF00532">
    <property type="entry name" value="Peripla_BP_1"/>
    <property type="match status" value="1"/>
</dbReference>
<dbReference type="SMART" id="SM00354">
    <property type="entry name" value="HTH_LACI"/>
    <property type="match status" value="1"/>
</dbReference>
<proteinExistence type="predicted"/>
<keyword evidence="1" id="KW-0805">Transcription regulation</keyword>
<dbReference type="InterPro" id="IPR046335">
    <property type="entry name" value="LacI/GalR-like_sensor"/>
</dbReference>
<dbReference type="InterPro" id="IPR010982">
    <property type="entry name" value="Lambda_DNA-bd_dom_sf"/>
</dbReference>
<dbReference type="Pfam" id="PF13377">
    <property type="entry name" value="Peripla_BP_3"/>
    <property type="match status" value="1"/>
</dbReference>
<dbReference type="InterPro" id="IPR001761">
    <property type="entry name" value="Peripla_BP/Lac1_sug-bd_dom"/>
</dbReference>
<dbReference type="PANTHER" id="PTHR30146">
    <property type="entry name" value="LACI-RELATED TRANSCRIPTIONAL REPRESSOR"/>
    <property type="match status" value="1"/>
</dbReference>
<evidence type="ECO:0000256" key="1">
    <source>
        <dbReference type="ARBA" id="ARBA00023015"/>
    </source>
</evidence>
<name>A0A7X2TK00_9FIRM</name>
<keyword evidence="6" id="KW-1185">Reference proteome</keyword>
<dbReference type="CDD" id="cd01392">
    <property type="entry name" value="HTH_LacI"/>
    <property type="match status" value="1"/>
</dbReference>
<dbReference type="AlphaFoldDB" id="A0A7X2TK00"/>
<dbReference type="Gene3D" id="3.40.50.2300">
    <property type="match status" value="2"/>
</dbReference>
<dbReference type="PANTHER" id="PTHR30146:SF109">
    <property type="entry name" value="HTH-TYPE TRANSCRIPTIONAL REGULATOR GALS"/>
    <property type="match status" value="1"/>
</dbReference>
<evidence type="ECO:0000259" key="4">
    <source>
        <dbReference type="PROSITE" id="PS50932"/>
    </source>
</evidence>
<dbReference type="Gene3D" id="1.10.260.40">
    <property type="entry name" value="lambda repressor-like DNA-binding domains"/>
    <property type="match status" value="1"/>
</dbReference>